<protein>
    <submittedName>
        <fullName evidence="1">Uncharacterized protein</fullName>
    </submittedName>
</protein>
<dbReference type="RefSeq" id="WP_059138723.1">
    <property type="nucleotide sequence ID" value="NZ_LMBR01000088.1"/>
</dbReference>
<accession>A0A101JQJ4</accession>
<evidence type="ECO:0000313" key="2">
    <source>
        <dbReference type="Proteomes" id="UP000053937"/>
    </source>
</evidence>
<comment type="caution">
    <text evidence="1">The sequence shown here is derived from an EMBL/GenBank/DDBJ whole genome shotgun (WGS) entry which is preliminary data.</text>
</comment>
<dbReference type="AlphaFoldDB" id="A0A101JQJ4"/>
<evidence type="ECO:0000313" key="1">
    <source>
        <dbReference type="EMBL" id="KUL30591.1"/>
    </source>
</evidence>
<dbReference type="OrthoDB" id="9758243at2"/>
<gene>
    <name evidence="1" type="ORF">ASB62_03945</name>
</gene>
<name>A0A101JQJ4_CHLLI</name>
<proteinExistence type="predicted"/>
<sequence length="102" mass="12003">MSAIRNSERETQNLVIALFRDELHYRYLGDWSEHEGNSNFEEVLLSAFLKRRGYIVRNRYRERCTNCGWRRSITTAAFMRTAGRFTARFGTVFILLSSASKK</sequence>
<dbReference type="EMBL" id="LMBR01000088">
    <property type="protein sequence ID" value="KUL30591.1"/>
    <property type="molecule type" value="Genomic_DNA"/>
</dbReference>
<reference evidence="1 2" key="1">
    <citation type="submission" date="2015-10" db="EMBL/GenBank/DDBJ databases">
        <title>Draft Genome Sequence of Chlorobium limicola strain Frasassi Growing under Artificial Lighting in the Frasassi Cave System.</title>
        <authorList>
            <person name="Mansor M."/>
            <person name="Macalady J."/>
        </authorList>
    </citation>
    <scope>NUCLEOTIDE SEQUENCE [LARGE SCALE GENOMIC DNA]</scope>
    <source>
        <strain evidence="1 2">Frasassi</strain>
    </source>
</reference>
<dbReference type="Proteomes" id="UP000053937">
    <property type="component" value="Unassembled WGS sequence"/>
</dbReference>
<organism evidence="1 2">
    <name type="scientific">Chlorobium limicola</name>
    <dbReference type="NCBI Taxonomy" id="1092"/>
    <lineage>
        <taxon>Bacteria</taxon>
        <taxon>Pseudomonadati</taxon>
        <taxon>Chlorobiota</taxon>
        <taxon>Chlorobiia</taxon>
        <taxon>Chlorobiales</taxon>
        <taxon>Chlorobiaceae</taxon>
        <taxon>Chlorobium/Pelodictyon group</taxon>
        <taxon>Chlorobium</taxon>
    </lineage>
</organism>
<keyword evidence="2" id="KW-1185">Reference proteome</keyword>